<gene>
    <name evidence="2" type="primary">106086057</name>
</gene>
<dbReference type="AlphaFoldDB" id="A0A1I8P0T9"/>
<protein>
    <recommendedName>
        <fullName evidence="4">Protein TsetseEP domain-containing protein</fullName>
    </recommendedName>
</protein>
<name>A0A1I8P0T9_STOCA</name>
<proteinExistence type="predicted"/>
<keyword evidence="3" id="KW-1185">Reference proteome</keyword>
<evidence type="ECO:0008006" key="4">
    <source>
        <dbReference type="Google" id="ProtNLM"/>
    </source>
</evidence>
<keyword evidence="1" id="KW-0732">Signal</keyword>
<dbReference type="Proteomes" id="UP000095300">
    <property type="component" value="Unassembled WGS sequence"/>
</dbReference>
<accession>A0A1I8P0T9</accession>
<evidence type="ECO:0000256" key="1">
    <source>
        <dbReference type="SAM" id="SignalP"/>
    </source>
</evidence>
<dbReference type="VEuPathDB" id="VectorBase:SCAU003797"/>
<dbReference type="KEGG" id="scac:106086057"/>
<evidence type="ECO:0000313" key="2">
    <source>
        <dbReference type="EnsemblMetazoa" id="SCAU003797-PA"/>
    </source>
</evidence>
<dbReference type="EnsemblMetazoa" id="SCAU003797-RA">
    <property type="protein sequence ID" value="SCAU003797-PA"/>
    <property type="gene ID" value="SCAU003797"/>
</dbReference>
<reference evidence="2" key="1">
    <citation type="submission" date="2020-05" db="UniProtKB">
        <authorList>
            <consortium name="EnsemblMetazoa"/>
        </authorList>
    </citation>
    <scope>IDENTIFICATION</scope>
    <source>
        <strain evidence="2">USDA</strain>
    </source>
</reference>
<feature type="signal peptide" evidence="1">
    <location>
        <begin position="1"/>
        <end position="18"/>
    </location>
</feature>
<sequence length="290" mass="32971">MGYIKVLAFLALVALAKGQKNAVSHYYGEHNTSVIRNDDYVDAHRRQYAGNIWFYDFQINQFKEAYLERVNSLEYQKDALLYELVRVDEHLYPITLLSDFSKSCVQKYQPLIPQMSWAKSEVDRCISAASAQANNLISAMSSTNRTLQSHYATAFEREINTCKNKFNVTTSNYTMCVANAVAISNTYTLNNQNQFSNQMQAAKNSADVLVKTEQECTFGIYNTTLSRISEANTRIDGCLNGMDDCTNCKGHYCEETYLWPASHINPNNATMNNPWYGRNVTTGCLMLNIF</sequence>
<evidence type="ECO:0000313" key="3">
    <source>
        <dbReference type="Proteomes" id="UP000095300"/>
    </source>
</evidence>
<feature type="chain" id="PRO_5009325813" description="Protein TsetseEP domain-containing protein" evidence="1">
    <location>
        <begin position="19"/>
        <end position="290"/>
    </location>
</feature>
<organism evidence="2 3">
    <name type="scientific">Stomoxys calcitrans</name>
    <name type="common">Stable fly</name>
    <name type="synonym">Conops calcitrans</name>
    <dbReference type="NCBI Taxonomy" id="35570"/>
    <lineage>
        <taxon>Eukaryota</taxon>
        <taxon>Metazoa</taxon>
        <taxon>Ecdysozoa</taxon>
        <taxon>Arthropoda</taxon>
        <taxon>Hexapoda</taxon>
        <taxon>Insecta</taxon>
        <taxon>Pterygota</taxon>
        <taxon>Neoptera</taxon>
        <taxon>Endopterygota</taxon>
        <taxon>Diptera</taxon>
        <taxon>Brachycera</taxon>
        <taxon>Muscomorpha</taxon>
        <taxon>Muscoidea</taxon>
        <taxon>Muscidae</taxon>
        <taxon>Stomoxys</taxon>
    </lineage>
</organism>
<dbReference type="OrthoDB" id="7999179at2759"/>